<reference evidence="4" key="1">
    <citation type="submission" date="2016-06" db="UniProtKB">
        <authorList>
            <consortium name="WormBaseParasite"/>
        </authorList>
    </citation>
    <scope>IDENTIFICATION</scope>
</reference>
<feature type="region of interest" description="Disordered" evidence="1">
    <location>
        <begin position="545"/>
        <end position="564"/>
    </location>
</feature>
<gene>
    <name evidence="2" type="ORF">ECPE_LOCUS3823</name>
</gene>
<evidence type="ECO:0000313" key="3">
    <source>
        <dbReference type="Proteomes" id="UP000272942"/>
    </source>
</evidence>
<name>A0A183AA38_9TREM</name>
<dbReference type="OrthoDB" id="10003277at2759"/>
<feature type="compositionally biased region" description="Polar residues" evidence="1">
    <location>
        <begin position="856"/>
        <end position="869"/>
    </location>
</feature>
<protein>
    <submittedName>
        <fullName evidence="4">ANK_REP_REGION domain-containing protein</fullName>
    </submittedName>
</protein>
<organism evidence="4">
    <name type="scientific">Echinostoma caproni</name>
    <dbReference type="NCBI Taxonomy" id="27848"/>
    <lineage>
        <taxon>Eukaryota</taxon>
        <taxon>Metazoa</taxon>
        <taxon>Spiralia</taxon>
        <taxon>Lophotrochozoa</taxon>
        <taxon>Platyhelminthes</taxon>
        <taxon>Trematoda</taxon>
        <taxon>Digenea</taxon>
        <taxon>Plagiorchiida</taxon>
        <taxon>Echinostomata</taxon>
        <taxon>Echinostomatoidea</taxon>
        <taxon>Echinostomatidae</taxon>
        <taxon>Echinostoma</taxon>
    </lineage>
</organism>
<evidence type="ECO:0000313" key="2">
    <source>
        <dbReference type="EMBL" id="VDP70697.1"/>
    </source>
</evidence>
<feature type="compositionally biased region" description="Basic and acidic residues" evidence="1">
    <location>
        <begin position="548"/>
        <end position="563"/>
    </location>
</feature>
<accession>A0A183AA38</accession>
<evidence type="ECO:0000313" key="4">
    <source>
        <dbReference type="WBParaSite" id="ECPE_0000382801-mRNA-1"/>
    </source>
</evidence>
<sequence length="918" mass="101028">MIQVQDLSLTRRFQDYLIHMVTRRVSNRSLDQMSTPAHSDHVVDQSSKSQMNIEQEIRPNESSDREVEEDVLSMASEANISTSDIFSQRCTVIAASPSKRRAVLGAKSGGSALEVDSSFNVGSERTVSFVFPEHFHHTQQRPVPDPIAFIHIDMPLFPLSAFAPSTSRHLPLPLRSTEDDILNLALSGVPNCAVELLPGSKLPTPDYSDFPLTGRQPTIQTASNQLTIGAAMLTYSSLFEAINDWEWMKRLCWAIQSLVAIFYPPFEFLHCPMGDLSCCVVLFKRFFRLQSVLRSSPKPSTDARLVCCPDPVRTEENCSCCVCPTKATLEKRNRAKLAARWGQLVENTCGENAIEQACAEHTREDLIYPVCSGLTTLLAHEERDIRRQLTAWQTTDIRASGRHTKLSRARFPSNWPLESPCRCRCPERHRKPVPPLSLWESLFGPSPSIRAELRRSPVATVVEHLGRVYHPAIITLLMHARDREHNPLDFTHPAIQTSISIITTPQREFDLIRRLRQQVTDEPLTMDYPAHLAISMGSDLAHDPTMAHAERTHSPKARSDRGSVKLLRRKQVLSESFVKDSNSALNASGRRPHSIWAGDSQVVEPTTATQLSAVPQNQTHTSGAQQKTGSVRRAGRKDETVLSGVGPHGSVNQQMLFGWDDTNALIAGYWSGMETPGYDLNGPDYSVGTPTVSLYGTEDAATTEDLDDTEDNVSLSSMNQCEYMENFLSATTSHEQSNRTLFMPDRPQNLPLAVPELLTTSATTAGSNEQGSLIDNEIDHEYLQSYGALPAYSISAAASSTVLASGAASTAVTPGSSEILRLQTGSPEPSFGSPANTMAGSPPRDFETPDLLAGMPNSSGPQSPSTGPLEQQDEVKPIETLVSLHEPETESAQKTDANVNRLDADQEQESTLESVVIM</sequence>
<evidence type="ECO:0000256" key="1">
    <source>
        <dbReference type="SAM" id="MobiDB-lite"/>
    </source>
</evidence>
<feature type="compositionally biased region" description="Polar residues" evidence="1">
    <location>
        <begin position="613"/>
        <end position="629"/>
    </location>
</feature>
<feature type="region of interest" description="Disordered" evidence="1">
    <location>
        <begin position="29"/>
        <end position="66"/>
    </location>
</feature>
<dbReference type="EMBL" id="UZAN01040724">
    <property type="protein sequence ID" value="VDP70697.1"/>
    <property type="molecule type" value="Genomic_DNA"/>
</dbReference>
<feature type="region of interest" description="Disordered" evidence="1">
    <location>
        <begin position="820"/>
        <end position="918"/>
    </location>
</feature>
<dbReference type="WBParaSite" id="ECPE_0000382801-mRNA-1">
    <property type="protein sequence ID" value="ECPE_0000382801-mRNA-1"/>
    <property type="gene ID" value="ECPE_0000382801"/>
</dbReference>
<feature type="region of interest" description="Disordered" evidence="1">
    <location>
        <begin position="613"/>
        <end position="647"/>
    </location>
</feature>
<proteinExistence type="predicted"/>
<keyword evidence="3" id="KW-1185">Reference proteome</keyword>
<feature type="compositionally biased region" description="Polar residues" evidence="1">
    <location>
        <begin position="44"/>
        <end position="53"/>
    </location>
</feature>
<dbReference type="Proteomes" id="UP000272942">
    <property type="component" value="Unassembled WGS sequence"/>
</dbReference>
<feature type="compositionally biased region" description="Basic and acidic residues" evidence="1">
    <location>
        <begin position="55"/>
        <end position="65"/>
    </location>
</feature>
<reference evidence="2 3" key="2">
    <citation type="submission" date="2018-11" db="EMBL/GenBank/DDBJ databases">
        <authorList>
            <consortium name="Pathogen Informatics"/>
        </authorList>
    </citation>
    <scope>NUCLEOTIDE SEQUENCE [LARGE SCALE GENOMIC DNA]</scope>
    <source>
        <strain evidence="2 3">Egypt</strain>
    </source>
</reference>
<dbReference type="AlphaFoldDB" id="A0A183AA38"/>
<feature type="compositionally biased region" description="Polar residues" evidence="1">
    <location>
        <begin position="823"/>
        <end position="839"/>
    </location>
</feature>